<gene>
    <name evidence="10" type="primary">dxs</name>
    <name evidence="12" type="ORF">SA87_04915</name>
</gene>
<keyword evidence="9 10" id="KW-0414">Isoprene biosynthesis</keyword>
<dbReference type="GO" id="GO:0030976">
    <property type="term" value="F:thiamine pyrophosphate binding"/>
    <property type="evidence" value="ECO:0007669"/>
    <property type="project" value="UniProtKB-UniRule"/>
</dbReference>
<dbReference type="HAMAP" id="MF_00315">
    <property type="entry name" value="DXP_synth"/>
    <property type="match status" value="1"/>
</dbReference>
<dbReference type="EC" id="2.2.1.7" evidence="10"/>
<dbReference type="NCBIfam" id="TIGR00204">
    <property type="entry name" value="dxs"/>
    <property type="match status" value="1"/>
</dbReference>
<dbReference type="PROSITE" id="PS00802">
    <property type="entry name" value="TRANSKETOLASE_2"/>
    <property type="match status" value="1"/>
</dbReference>
<comment type="catalytic activity">
    <reaction evidence="10">
        <text>D-glyceraldehyde 3-phosphate + pyruvate + H(+) = 1-deoxy-D-xylulose 5-phosphate + CO2</text>
        <dbReference type="Rhea" id="RHEA:12605"/>
        <dbReference type="ChEBI" id="CHEBI:15361"/>
        <dbReference type="ChEBI" id="CHEBI:15378"/>
        <dbReference type="ChEBI" id="CHEBI:16526"/>
        <dbReference type="ChEBI" id="CHEBI:57792"/>
        <dbReference type="ChEBI" id="CHEBI:59776"/>
        <dbReference type="EC" id="2.2.1.7"/>
    </reaction>
</comment>
<dbReference type="SUPFAM" id="SSF52518">
    <property type="entry name" value="Thiamin diphosphate-binding fold (THDP-binding)"/>
    <property type="match status" value="2"/>
</dbReference>
<dbReference type="Pfam" id="PF13292">
    <property type="entry name" value="DXP_synthase_N"/>
    <property type="match status" value="1"/>
</dbReference>
<evidence type="ECO:0000256" key="3">
    <source>
        <dbReference type="ARBA" id="ARBA00011738"/>
    </source>
</evidence>
<dbReference type="InterPro" id="IPR005475">
    <property type="entry name" value="Transketolase-like_Pyr-bd"/>
</dbReference>
<keyword evidence="5 10" id="KW-0479">Metal-binding</keyword>
<dbReference type="GO" id="GO:0009228">
    <property type="term" value="P:thiamine biosynthetic process"/>
    <property type="evidence" value="ECO:0007669"/>
    <property type="project" value="UniProtKB-UniRule"/>
</dbReference>
<keyword evidence="7 10" id="KW-0784">Thiamine biosynthesis</keyword>
<evidence type="ECO:0000256" key="8">
    <source>
        <dbReference type="ARBA" id="ARBA00023052"/>
    </source>
</evidence>
<organism evidence="12 13">
    <name type="scientific">Hydrogenibacillus schlegelii</name>
    <name type="common">Bacillus schlegelii</name>
    <dbReference type="NCBI Taxonomy" id="1484"/>
    <lineage>
        <taxon>Bacteria</taxon>
        <taxon>Bacillati</taxon>
        <taxon>Bacillota</taxon>
        <taxon>Bacilli</taxon>
        <taxon>Bacillales</taxon>
        <taxon>Bacillales Family X. Incertae Sedis</taxon>
        <taxon>Hydrogenibacillus</taxon>
    </lineage>
</organism>
<dbReference type="GO" id="GO:0016114">
    <property type="term" value="P:terpenoid biosynthetic process"/>
    <property type="evidence" value="ECO:0007669"/>
    <property type="project" value="UniProtKB-UniRule"/>
</dbReference>
<keyword evidence="6 10" id="KW-0460">Magnesium</keyword>
<feature type="binding site" evidence="10">
    <location>
        <position position="156"/>
    </location>
    <ligand>
        <name>Mg(2+)</name>
        <dbReference type="ChEBI" id="CHEBI:18420"/>
    </ligand>
</feature>
<dbReference type="SUPFAM" id="SSF52922">
    <property type="entry name" value="TK C-terminal domain-like"/>
    <property type="match status" value="1"/>
</dbReference>
<dbReference type="Gene3D" id="3.40.50.970">
    <property type="match status" value="2"/>
</dbReference>
<dbReference type="Pfam" id="PF02780">
    <property type="entry name" value="Transketolase_C"/>
    <property type="match status" value="1"/>
</dbReference>
<evidence type="ECO:0000256" key="7">
    <source>
        <dbReference type="ARBA" id="ARBA00022977"/>
    </source>
</evidence>
<keyword evidence="13" id="KW-1185">Reference proteome</keyword>
<evidence type="ECO:0000256" key="6">
    <source>
        <dbReference type="ARBA" id="ARBA00022842"/>
    </source>
</evidence>
<evidence type="ECO:0000259" key="11">
    <source>
        <dbReference type="SMART" id="SM00861"/>
    </source>
</evidence>
<dbReference type="InterPro" id="IPR005477">
    <property type="entry name" value="Dxylulose-5-P_synthase"/>
</dbReference>
<evidence type="ECO:0000313" key="12">
    <source>
        <dbReference type="EMBL" id="OAR03229.1"/>
    </source>
</evidence>
<dbReference type="GO" id="GO:0000287">
    <property type="term" value="F:magnesium ion binding"/>
    <property type="evidence" value="ECO:0007669"/>
    <property type="project" value="UniProtKB-UniRule"/>
</dbReference>
<dbReference type="CDD" id="cd02007">
    <property type="entry name" value="TPP_DXS"/>
    <property type="match status" value="1"/>
</dbReference>
<comment type="subunit">
    <text evidence="3 10">Homodimer.</text>
</comment>
<dbReference type="PANTHER" id="PTHR43322">
    <property type="entry name" value="1-D-DEOXYXYLULOSE 5-PHOSPHATE SYNTHASE-RELATED"/>
    <property type="match status" value="1"/>
</dbReference>
<dbReference type="GO" id="GO:0005829">
    <property type="term" value="C:cytosol"/>
    <property type="evidence" value="ECO:0007669"/>
    <property type="project" value="TreeGrafter"/>
</dbReference>
<feature type="binding site" evidence="10">
    <location>
        <begin position="157"/>
        <end position="158"/>
    </location>
    <ligand>
        <name>thiamine diphosphate</name>
        <dbReference type="ChEBI" id="CHEBI:58937"/>
    </ligand>
</feature>
<sequence>MGSRPVEHTGGVGVLETIRDPADLRALSIDELERLAAEIRTFLITTLAQTGGHLAPNLGVVELTLALHRVFRSPEDRLIWDIGHQGYVHKIVTGRRERFRTLRQYGGLSGFLKRSESPHDVWEAGHASTSLSAAHGMAVARDLRGERHHVVAVIGDGALTGGMAYEALNNLGHEKRRVIVVLNDNEMSISPNVGAIHHYLTRIRTGERYRRAKGEVEHLLRRIPKVGDGLFKTAERLKEALKQFFVPGMWFEELGFTYLGPVDGHDLAALEATLEQAKKVDGPVLVHVLTKKGKGYPAAENDADAYHGTGPYKIETGEMIKVVGPPSYASVFARTLIRLAEAEPRLCVITPAMISGSGLRPFFERFPERSFDVGIAEPHAVTMAAGLAADGMKPVVSIYSTFLQRAVDQVIHDVALQKLGVVFAVDRAGLVGQDGETHQGVFDIPIVSAVPHAVIAAPKDENELQHLLYTAVVTDGVPFFVRYPRGQGVGVALDDAFRRIPIGSWEVLEEGRDLALLAVGPNMVRLAQAVADRLIRQGLRAAVINARFVKPLDEALLRELFSGVPLIATLEESALIGGFGERVVARYHDWLEESEARPGVRFLRFGLPDRFIPHGSVEALLQAVGLEPETVAERIRRALARPVGKARRLS</sequence>
<feature type="binding site" evidence="10">
    <location>
        <position position="185"/>
    </location>
    <ligand>
        <name>thiamine diphosphate</name>
        <dbReference type="ChEBI" id="CHEBI:58937"/>
    </ligand>
</feature>
<accession>A0A132N832</accession>
<dbReference type="InterPro" id="IPR009014">
    <property type="entry name" value="Transketo_C/PFOR_II"/>
</dbReference>
<reference evidence="12 13" key="1">
    <citation type="submission" date="2015-09" db="EMBL/GenBank/DDBJ databases">
        <title>Draft genome sequence of Hydrogenibacillus schlegelii DSM 2000.</title>
        <authorList>
            <person name="Hemp J."/>
        </authorList>
    </citation>
    <scope>NUCLEOTIDE SEQUENCE [LARGE SCALE GENOMIC DNA]</scope>
    <source>
        <strain evidence="12 13">MA 48</strain>
    </source>
</reference>
<dbReference type="InterPro" id="IPR033248">
    <property type="entry name" value="Transketolase_C"/>
</dbReference>
<name>A0A132N832_HYDSH</name>
<evidence type="ECO:0000256" key="1">
    <source>
        <dbReference type="ARBA" id="ARBA00004980"/>
    </source>
</evidence>
<dbReference type="InterPro" id="IPR049557">
    <property type="entry name" value="Transketolase_CS"/>
</dbReference>
<comment type="similarity">
    <text evidence="2 10">Belongs to the transketolase family. DXPS subfamily.</text>
</comment>
<comment type="cofactor">
    <cofactor evidence="10">
        <name>thiamine diphosphate</name>
        <dbReference type="ChEBI" id="CHEBI:58937"/>
    </cofactor>
    <text evidence="10">Binds 1 thiamine pyrophosphate per subunit.</text>
</comment>
<dbReference type="PANTHER" id="PTHR43322:SF5">
    <property type="entry name" value="1-DEOXY-D-XYLULOSE-5-PHOSPHATE SYNTHASE, CHLOROPLASTIC"/>
    <property type="match status" value="1"/>
</dbReference>
<feature type="binding site" evidence="10">
    <location>
        <position position="185"/>
    </location>
    <ligand>
        <name>Mg(2+)</name>
        <dbReference type="ChEBI" id="CHEBI:18420"/>
    </ligand>
</feature>
<dbReference type="Proteomes" id="UP000243024">
    <property type="component" value="Unassembled WGS sequence"/>
</dbReference>
<dbReference type="NCBIfam" id="NF003933">
    <property type="entry name" value="PRK05444.2-2"/>
    <property type="match status" value="1"/>
</dbReference>
<dbReference type="InterPro" id="IPR020826">
    <property type="entry name" value="Transketolase_BS"/>
</dbReference>
<proteinExistence type="inferred from homology"/>
<evidence type="ECO:0000256" key="9">
    <source>
        <dbReference type="ARBA" id="ARBA00023229"/>
    </source>
</evidence>
<dbReference type="Gene3D" id="3.40.50.920">
    <property type="match status" value="1"/>
</dbReference>
<comment type="caution">
    <text evidence="12">The sequence shown here is derived from an EMBL/GenBank/DDBJ whole genome shotgun (WGS) entry which is preliminary data.</text>
</comment>
<dbReference type="EMBL" id="JXBB01000066">
    <property type="protein sequence ID" value="OAR03229.1"/>
    <property type="molecule type" value="Genomic_DNA"/>
</dbReference>
<keyword evidence="8 10" id="KW-0786">Thiamine pyrophosphate</keyword>
<feature type="binding site" evidence="10">
    <location>
        <position position="296"/>
    </location>
    <ligand>
        <name>thiamine diphosphate</name>
        <dbReference type="ChEBI" id="CHEBI:58937"/>
    </ligand>
</feature>
<comment type="function">
    <text evidence="10">Catalyzes the acyloin condensation reaction between C atoms 2 and 3 of pyruvate and glyceraldehyde 3-phosphate to yield 1-deoxy-D-xylulose-5-phosphate (DXP).</text>
</comment>
<feature type="binding site" evidence="10">
    <location>
        <position position="377"/>
    </location>
    <ligand>
        <name>thiamine diphosphate</name>
        <dbReference type="ChEBI" id="CHEBI:58937"/>
    </ligand>
</feature>
<dbReference type="CDD" id="cd07033">
    <property type="entry name" value="TPP_PYR_DXS_TK_like"/>
    <property type="match status" value="1"/>
</dbReference>
<keyword evidence="4 10" id="KW-0808">Transferase</keyword>
<dbReference type="STRING" id="1484.SA87_04915"/>
<evidence type="ECO:0000256" key="4">
    <source>
        <dbReference type="ARBA" id="ARBA00022679"/>
    </source>
</evidence>
<comment type="pathway">
    <text evidence="1 10">Metabolic intermediate biosynthesis; 1-deoxy-D-xylulose 5-phosphate biosynthesis; 1-deoxy-D-xylulose 5-phosphate from D-glyceraldehyde 3-phosphate and pyruvate: step 1/1.</text>
</comment>
<evidence type="ECO:0000256" key="5">
    <source>
        <dbReference type="ARBA" id="ARBA00022723"/>
    </source>
</evidence>
<evidence type="ECO:0000256" key="2">
    <source>
        <dbReference type="ARBA" id="ARBA00011081"/>
    </source>
</evidence>
<feature type="binding site" evidence="10">
    <location>
        <begin position="125"/>
        <end position="127"/>
    </location>
    <ligand>
        <name>thiamine diphosphate</name>
        <dbReference type="ChEBI" id="CHEBI:58937"/>
    </ligand>
</feature>
<dbReference type="AlphaFoldDB" id="A0A132N832"/>
<comment type="cofactor">
    <cofactor evidence="10">
        <name>Mg(2+)</name>
        <dbReference type="ChEBI" id="CHEBI:18420"/>
    </cofactor>
    <text evidence="10">Binds 1 Mg(2+) ion per subunit.</text>
</comment>
<protein>
    <recommendedName>
        <fullName evidence="10">1-deoxy-D-xylulose-5-phosphate synthase</fullName>
        <ecNumber evidence="10">2.2.1.7</ecNumber>
    </recommendedName>
    <alternativeName>
        <fullName evidence="10">1-deoxyxylulose-5-phosphate synthase</fullName>
        <shortName evidence="10">DXP synthase</shortName>
        <shortName evidence="10">DXPS</shortName>
    </alternativeName>
</protein>
<dbReference type="PROSITE" id="PS00801">
    <property type="entry name" value="TRANSKETOLASE_1"/>
    <property type="match status" value="1"/>
</dbReference>
<dbReference type="InterPro" id="IPR029061">
    <property type="entry name" value="THDP-binding"/>
</dbReference>
<dbReference type="FunFam" id="3.40.50.970:FF:000005">
    <property type="entry name" value="1-deoxy-D-xylulose-5-phosphate synthase"/>
    <property type="match status" value="1"/>
</dbReference>
<dbReference type="UniPathway" id="UPA00064">
    <property type="reaction ID" value="UER00091"/>
</dbReference>
<feature type="binding site" evidence="10">
    <location>
        <position position="84"/>
    </location>
    <ligand>
        <name>thiamine diphosphate</name>
        <dbReference type="ChEBI" id="CHEBI:58937"/>
    </ligand>
</feature>
<evidence type="ECO:0000313" key="13">
    <source>
        <dbReference type="Proteomes" id="UP000243024"/>
    </source>
</evidence>
<dbReference type="SMART" id="SM00861">
    <property type="entry name" value="Transket_pyr"/>
    <property type="match status" value="1"/>
</dbReference>
<feature type="domain" description="Transketolase-like pyrimidine-binding" evidence="11">
    <location>
        <begin position="326"/>
        <end position="491"/>
    </location>
</feature>
<dbReference type="Pfam" id="PF02779">
    <property type="entry name" value="Transket_pyr"/>
    <property type="match status" value="1"/>
</dbReference>
<evidence type="ECO:0000256" key="10">
    <source>
        <dbReference type="HAMAP-Rule" id="MF_00315"/>
    </source>
</evidence>
<dbReference type="GO" id="GO:0019288">
    <property type="term" value="P:isopentenyl diphosphate biosynthetic process, methylerythritol 4-phosphate pathway"/>
    <property type="evidence" value="ECO:0007669"/>
    <property type="project" value="TreeGrafter"/>
</dbReference>
<dbReference type="GO" id="GO:0008661">
    <property type="term" value="F:1-deoxy-D-xylulose-5-phosphate synthase activity"/>
    <property type="evidence" value="ECO:0007669"/>
    <property type="project" value="UniProtKB-UniRule"/>
</dbReference>